<evidence type="ECO:0000256" key="1">
    <source>
        <dbReference type="ARBA" id="ARBA00004191"/>
    </source>
</evidence>
<comment type="subcellular location">
    <subcellularLocation>
        <location evidence="1">Secreted</location>
        <location evidence="1">Cell wall</location>
    </subcellularLocation>
    <subcellularLocation>
        <location evidence="2">Secreted</location>
        <location evidence="2">Extracellular space</location>
        <location evidence="2">Apoplast</location>
    </subcellularLocation>
</comment>
<dbReference type="InterPro" id="IPR000757">
    <property type="entry name" value="Beta-glucanase-like"/>
</dbReference>
<dbReference type="Proteomes" id="UP001634007">
    <property type="component" value="Unassembled WGS sequence"/>
</dbReference>
<dbReference type="PROSITE" id="PS51762">
    <property type="entry name" value="GH16_2"/>
    <property type="match status" value="1"/>
</dbReference>
<dbReference type="Gene3D" id="2.60.120.200">
    <property type="match status" value="1"/>
</dbReference>
<evidence type="ECO:0000256" key="3">
    <source>
        <dbReference type="ARBA" id="ARBA00012152"/>
    </source>
</evidence>
<dbReference type="Pfam" id="PF06955">
    <property type="entry name" value="XET_C"/>
    <property type="match status" value="1"/>
</dbReference>
<evidence type="ECO:0000259" key="12">
    <source>
        <dbReference type="PROSITE" id="PS51762"/>
    </source>
</evidence>
<reference evidence="13 14" key="1">
    <citation type="submission" date="2024-11" db="EMBL/GenBank/DDBJ databases">
        <title>Chromosome-level genome assembly of Eucalyptus globulus Labill. provides insights into its genome evolution.</title>
        <authorList>
            <person name="Li X."/>
        </authorList>
    </citation>
    <scope>NUCLEOTIDE SEQUENCE [LARGE SCALE GENOMIC DNA]</scope>
    <source>
        <strain evidence="13">CL2024</strain>
        <tissue evidence="13">Fresh tender leaves</tissue>
    </source>
</reference>
<dbReference type="SUPFAM" id="SSF49899">
    <property type="entry name" value="Concanavalin A-like lectins/glucanases"/>
    <property type="match status" value="1"/>
</dbReference>
<evidence type="ECO:0000313" key="14">
    <source>
        <dbReference type="Proteomes" id="UP001634007"/>
    </source>
</evidence>
<comment type="caution">
    <text evidence="13">The sequence shown here is derived from an EMBL/GenBank/DDBJ whole genome shotgun (WGS) entry which is preliminary data.</text>
</comment>
<dbReference type="AlphaFoldDB" id="A0ABD3LTL2"/>
<dbReference type="Pfam" id="PF00722">
    <property type="entry name" value="Glyco_hydro_16"/>
    <property type="match status" value="1"/>
</dbReference>
<dbReference type="EC" id="2.4.1.207" evidence="3"/>
<dbReference type="GO" id="GO:0016762">
    <property type="term" value="F:xyloglucan:xyloglucosyl transferase activity"/>
    <property type="evidence" value="ECO:0007669"/>
    <property type="project" value="UniProtKB-EC"/>
</dbReference>
<evidence type="ECO:0000256" key="9">
    <source>
        <dbReference type="ARBA" id="ARBA00023295"/>
    </source>
</evidence>
<dbReference type="InterPro" id="IPR010713">
    <property type="entry name" value="XET_C"/>
</dbReference>
<dbReference type="GO" id="GO:0071555">
    <property type="term" value="P:cell wall organization"/>
    <property type="evidence" value="ECO:0007669"/>
    <property type="project" value="UniProtKB-KW"/>
</dbReference>
<accession>A0ABD3LTL2</accession>
<name>A0ABD3LTL2_EUCGL</name>
<keyword evidence="4" id="KW-0134">Cell wall</keyword>
<keyword evidence="10" id="KW-0961">Cell wall biogenesis/degradation</keyword>
<keyword evidence="5" id="KW-0052">Apoplast</keyword>
<evidence type="ECO:0000256" key="8">
    <source>
        <dbReference type="ARBA" id="ARBA00022801"/>
    </source>
</evidence>
<keyword evidence="6" id="KW-0964">Secreted</keyword>
<gene>
    <name evidence="13" type="ORF">ACJRO7_001972</name>
</gene>
<dbReference type="EMBL" id="JBJKBG010000001">
    <property type="protein sequence ID" value="KAL3754798.1"/>
    <property type="molecule type" value="Genomic_DNA"/>
</dbReference>
<evidence type="ECO:0000256" key="11">
    <source>
        <dbReference type="ARBA" id="ARBA00034022"/>
    </source>
</evidence>
<evidence type="ECO:0000256" key="6">
    <source>
        <dbReference type="ARBA" id="ARBA00022525"/>
    </source>
</evidence>
<dbReference type="InterPro" id="IPR044791">
    <property type="entry name" value="Beta-glucanase/XTH"/>
</dbReference>
<evidence type="ECO:0000256" key="2">
    <source>
        <dbReference type="ARBA" id="ARBA00004271"/>
    </source>
</evidence>
<dbReference type="GO" id="GO:0016798">
    <property type="term" value="F:hydrolase activity, acting on glycosyl bonds"/>
    <property type="evidence" value="ECO:0007669"/>
    <property type="project" value="UniProtKB-KW"/>
</dbReference>
<evidence type="ECO:0000256" key="5">
    <source>
        <dbReference type="ARBA" id="ARBA00022523"/>
    </source>
</evidence>
<sequence>MARLLVDEVPIRVYRNWGTKGVRYPSDQPMKMYATLWDAEDWATQGGRVKTDWSKAPFIASYKGYNASACVWPSSSSNCPSSSPTPGNEWQSQTLGVKGRNMLRWVQKKYMIYNYCTDFKRYPRRLPRECRKSRFL</sequence>
<feature type="domain" description="GH16" evidence="12">
    <location>
        <begin position="1"/>
        <end position="62"/>
    </location>
</feature>
<dbReference type="PANTHER" id="PTHR31062">
    <property type="entry name" value="XYLOGLUCAN ENDOTRANSGLUCOSYLASE/HYDROLASE PROTEIN 8-RELATED"/>
    <property type="match status" value="1"/>
</dbReference>
<evidence type="ECO:0000256" key="4">
    <source>
        <dbReference type="ARBA" id="ARBA00022512"/>
    </source>
</evidence>
<keyword evidence="14" id="KW-1185">Reference proteome</keyword>
<proteinExistence type="predicted"/>
<organism evidence="13 14">
    <name type="scientific">Eucalyptus globulus</name>
    <name type="common">Tasmanian blue gum</name>
    <dbReference type="NCBI Taxonomy" id="34317"/>
    <lineage>
        <taxon>Eukaryota</taxon>
        <taxon>Viridiplantae</taxon>
        <taxon>Streptophyta</taxon>
        <taxon>Embryophyta</taxon>
        <taxon>Tracheophyta</taxon>
        <taxon>Spermatophyta</taxon>
        <taxon>Magnoliopsida</taxon>
        <taxon>eudicotyledons</taxon>
        <taxon>Gunneridae</taxon>
        <taxon>Pentapetalae</taxon>
        <taxon>rosids</taxon>
        <taxon>malvids</taxon>
        <taxon>Myrtales</taxon>
        <taxon>Myrtaceae</taxon>
        <taxon>Myrtoideae</taxon>
        <taxon>Eucalypteae</taxon>
        <taxon>Eucalyptus</taxon>
    </lineage>
</organism>
<evidence type="ECO:0000256" key="7">
    <source>
        <dbReference type="ARBA" id="ARBA00022679"/>
    </source>
</evidence>
<comment type="catalytic activity">
    <reaction evidence="11">
        <text>breaks a beta-(1-&gt;4) bond in the backbone of a xyloglucan and transfers the xyloglucanyl segment on to O-4 of the non-reducing terminal glucose residue of an acceptor, which can be a xyloglucan or an oligosaccharide of xyloglucan.</text>
        <dbReference type="EC" id="2.4.1.207"/>
    </reaction>
</comment>
<keyword evidence="7" id="KW-0808">Transferase</keyword>
<dbReference type="InterPro" id="IPR013320">
    <property type="entry name" value="ConA-like_dom_sf"/>
</dbReference>
<protein>
    <recommendedName>
        <fullName evidence="3">xyloglucan:xyloglucosyl transferase</fullName>
        <ecNumber evidence="3">2.4.1.207</ecNumber>
    </recommendedName>
</protein>
<dbReference type="GO" id="GO:0048046">
    <property type="term" value="C:apoplast"/>
    <property type="evidence" value="ECO:0007669"/>
    <property type="project" value="UniProtKB-SubCell"/>
</dbReference>
<keyword evidence="8" id="KW-0378">Hydrolase</keyword>
<evidence type="ECO:0000313" key="13">
    <source>
        <dbReference type="EMBL" id="KAL3754798.1"/>
    </source>
</evidence>
<keyword evidence="9" id="KW-0326">Glycosidase</keyword>
<evidence type="ECO:0000256" key="10">
    <source>
        <dbReference type="ARBA" id="ARBA00023316"/>
    </source>
</evidence>